<protein>
    <submittedName>
        <fullName evidence="1">Bm11008</fullName>
    </submittedName>
</protein>
<evidence type="ECO:0000313" key="1">
    <source>
        <dbReference type="EMBL" id="CDQ00975.1"/>
    </source>
</evidence>
<reference evidence="1" key="1">
    <citation type="journal article" date="2007" name="Science">
        <title>Draft genome of the filarial nematode parasite Brugia malayi.</title>
        <authorList>
            <person name="Ghedin E."/>
            <person name="Wang S."/>
            <person name="Spiro D."/>
            <person name="Caler E."/>
            <person name="Zhao Q."/>
            <person name="Crabtree J."/>
            <person name="Allen J.E."/>
            <person name="Delcher A.L."/>
            <person name="Guiliano D.B."/>
            <person name="Miranda-Saavedra D."/>
            <person name="Angiuoli S.V."/>
            <person name="Creasy T."/>
            <person name="Amedeo P."/>
            <person name="Haas B."/>
            <person name="El-Sayed N.M."/>
            <person name="Wortman J.R."/>
            <person name="Feldblyum T."/>
            <person name="Tallon L."/>
            <person name="Schatz M."/>
            <person name="Shumway M."/>
            <person name="Koo H."/>
            <person name="Salzberg S.L."/>
            <person name="Schobel S."/>
            <person name="Pertea M."/>
            <person name="Pop M."/>
            <person name="White O."/>
            <person name="Barton G.J."/>
            <person name="Carlow C.K."/>
            <person name="Crawford M.J."/>
            <person name="Daub J."/>
            <person name="Dimmic M.W."/>
            <person name="Estes C.F."/>
            <person name="Foster J.M."/>
            <person name="Ganatra M."/>
            <person name="Gregory W.F."/>
            <person name="Johnson N.M."/>
            <person name="Jin J."/>
            <person name="Komuniecki R."/>
            <person name="Korf I."/>
            <person name="Kumar S."/>
            <person name="Laney S."/>
            <person name="Li B.W."/>
            <person name="Li W."/>
            <person name="Lindblom T.H."/>
            <person name="Lustigman S."/>
            <person name="Ma D."/>
            <person name="Maina C.V."/>
            <person name="Martin D.M."/>
            <person name="McCarter J.P."/>
            <person name="McReynolds L."/>
            <person name="Mitreva M."/>
            <person name="Nutman T.B."/>
            <person name="Parkinson J."/>
            <person name="Peregrin-Alvarez J.M."/>
            <person name="Poole C."/>
            <person name="Ren Q."/>
            <person name="Saunders L."/>
            <person name="Sluder A.E."/>
            <person name="Smith K."/>
            <person name="Stanke M."/>
            <person name="Unnasch T.R."/>
            <person name="Ware J."/>
            <person name="Wei A.D."/>
            <person name="Weil G."/>
            <person name="Williams D.J."/>
            <person name="Zhang Y."/>
            <person name="Williams S.A."/>
            <person name="Fraser-Liggett C."/>
            <person name="Slatko B."/>
            <person name="Blaxter M.L."/>
            <person name="Scott A.L."/>
        </authorList>
    </citation>
    <scope>NUCLEOTIDE SEQUENCE</scope>
    <source>
        <strain evidence="1">FR3</strain>
    </source>
</reference>
<accession>A0A1I9G2M9</accession>
<gene>
    <name evidence="1" type="primary">Bm11008</name>
    <name evidence="1" type="ORF">BM_Bm11008</name>
</gene>
<reference evidence="1" key="2">
    <citation type="submission" date="2012-12" db="EMBL/GenBank/DDBJ databases">
        <authorList>
            <consortium name="WormBase Consortium"/>
            <person name="Ghedin E."/>
            <person name="Paulini M."/>
        </authorList>
    </citation>
    <scope>NUCLEOTIDE SEQUENCE</scope>
    <source>
        <strain evidence="1">FR3</strain>
    </source>
</reference>
<organism evidence="1">
    <name type="scientific">Brugia malayi</name>
    <name type="common">Filarial nematode worm</name>
    <dbReference type="NCBI Taxonomy" id="6279"/>
    <lineage>
        <taxon>Eukaryota</taxon>
        <taxon>Metazoa</taxon>
        <taxon>Ecdysozoa</taxon>
        <taxon>Nematoda</taxon>
        <taxon>Chromadorea</taxon>
        <taxon>Rhabditida</taxon>
        <taxon>Spirurina</taxon>
        <taxon>Spiruromorpha</taxon>
        <taxon>Filarioidea</taxon>
        <taxon>Onchocercidae</taxon>
        <taxon>Brugia</taxon>
    </lineage>
</organism>
<dbReference type="EMBL" id="LN857014">
    <property type="protein sequence ID" value="CDQ00975.1"/>
    <property type="molecule type" value="Genomic_DNA"/>
</dbReference>
<sequence>MHISFDTSSALDTISGLGASAGECSMLFGRKNYSKTSTNCVAHAAYIYAYTM</sequence>
<proteinExistence type="predicted"/>
<dbReference type="AlphaFoldDB" id="A0A1I9G2M9"/>
<name>A0A1I9G2M9_BRUMA</name>